<keyword evidence="3" id="KW-1185">Reference proteome</keyword>
<comment type="caution">
    <text evidence="2">The sequence shown here is derived from an EMBL/GenBank/DDBJ whole genome shotgun (WGS) entry which is preliminary data.</text>
</comment>
<dbReference type="OrthoDB" id="7584480at2"/>
<dbReference type="SUPFAM" id="SSF160582">
    <property type="entry name" value="MbtH-like"/>
    <property type="match status" value="1"/>
</dbReference>
<dbReference type="Proteomes" id="UP000320239">
    <property type="component" value="Unassembled WGS sequence"/>
</dbReference>
<evidence type="ECO:0000313" key="3">
    <source>
        <dbReference type="Proteomes" id="UP000320239"/>
    </source>
</evidence>
<dbReference type="GO" id="GO:0019290">
    <property type="term" value="P:siderophore biosynthetic process"/>
    <property type="evidence" value="ECO:0007669"/>
    <property type="project" value="TreeGrafter"/>
</dbReference>
<sequence>MTDTSDSADRTEHVVVVNDEEQYSIWPAERPVPAGWHPAGQRGDRQACLDWIDEHWTDMRPKSLRQALGRR</sequence>
<name>A0A561VIC2_ACTTI</name>
<dbReference type="AlphaFoldDB" id="A0A561VIC2"/>
<accession>A0A561VIC2</accession>
<evidence type="ECO:0000259" key="1">
    <source>
        <dbReference type="SMART" id="SM00923"/>
    </source>
</evidence>
<proteinExistence type="predicted"/>
<reference evidence="2 3" key="1">
    <citation type="submission" date="2019-06" db="EMBL/GenBank/DDBJ databases">
        <title>Sequencing the genomes of 1000 actinobacteria strains.</title>
        <authorList>
            <person name="Klenk H.-P."/>
        </authorList>
    </citation>
    <scope>NUCLEOTIDE SEQUENCE [LARGE SCALE GENOMIC DNA]</scope>
    <source>
        <strain evidence="2 3">DSM 43866</strain>
    </source>
</reference>
<feature type="domain" description="MbtH-like" evidence="1">
    <location>
        <begin position="4"/>
        <end position="54"/>
    </location>
</feature>
<organism evidence="2 3">
    <name type="scientific">Actinoplanes teichomyceticus</name>
    <dbReference type="NCBI Taxonomy" id="1867"/>
    <lineage>
        <taxon>Bacteria</taxon>
        <taxon>Bacillati</taxon>
        <taxon>Actinomycetota</taxon>
        <taxon>Actinomycetes</taxon>
        <taxon>Micromonosporales</taxon>
        <taxon>Micromonosporaceae</taxon>
        <taxon>Actinoplanes</taxon>
    </lineage>
</organism>
<evidence type="ECO:0000313" key="2">
    <source>
        <dbReference type="EMBL" id="TWG11361.1"/>
    </source>
</evidence>
<dbReference type="RefSeq" id="WP_122978246.1">
    <property type="nucleotide sequence ID" value="NZ_BOMX01000136.1"/>
</dbReference>
<dbReference type="InterPro" id="IPR037407">
    <property type="entry name" value="MLP_fam"/>
</dbReference>
<dbReference type="EMBL" id="VIWY01000006">
    <property type="protein sequence ID" value="TWG11361.1"/>
    <property type="molecule type" value="Genomic_DNA"/>
</dbReference>
<protein>
    <submittedName>
        <fullName evidence="2">MbtH protein</fullName>
    </submittedName>
</protein>
<dbReference type="InterPro" id="IPR005153">
    <property type="entry name" value="MbtH-like_dom"/>
</dbReference>
<dbReference type="Gene3D" id="3.90.820.10">
    <property type="entry name" value="Structural Genomics, Unknown Function 30-nov-00 1gh9 Mol_id"/>
    <property type="match status" value="1"/>
</dbReference>
<dbReference type="InterPro" id="IPR038020">
    <property type="entry name" value="MbtH-like_sf"/>
</dbReference>
<dbReference type="SMART" id="SM00923">
    <property type="entry name" value="MbtH"/>
    <property type="match status" value="1"/>
</dbReference>
<dbReference type="PANTHER" id="PTHR38444:SF1">
    <property type="entry name" value="ENTEROBACTIN BIOSYNTHESIS PROTEIN YBDZ"/>
    <property type="match status" value="1"/>
</dbReference>
<dbReference type="PANTHER" id="PTHR38444">
    <property type="entry name" value="ENTEROBACTIN BIOSYNTHESIS PROTEIN YBDZ"/>
    <property type="match status" value="1"/>
</dbReference>
<dbReference type="GO" id="GO:0005829">
    <property type="term" value="C:cytosol"/>
    <property type="evidence" value="ECO:0007669"/>
    <property type="project" value="TreeGrafter"/>
</dbReference>
<gene>
    <name evidence="2" type="ORF">FHX34_10691</name>
</gene>
<dbReference type="Pfam" id="PF03621">
    <property type="entry name" value="MbtH"/>
    <property type="match status" value="1"/>
</dbReference>